<feature type="region of interest" description="Disordered" evidence="2">
    <location>
        <begin position="277"/>
        <end position="299"/>
    </location>
</feature>
<dbReference type="SUPFAM" id="SSF53098">
    <property type="entry name" value="Ribonuclease H-like"/>
    <property type="match status" value="1"/>
</dbReference>
<dbReference type="Proteomes" id="UP001189429">
    <property type="component" value="Unassembled WGS sequence"/>
</dbReference>
<evidence type="ECO:0000256" key="1">
    <source>
        <dbReference type="SAM" id="Coils"/>
    </source>
</evidence>
<feature type="domain" description="Exonuclease" evidence="3">
    <location>
        <begin position="317"/>
        <end position="513"/>
    </location>
</feature>
<keyword evidence="1" id="KW-0175">Coiled coil</keyword>
<organism evidence="4 5">
    <name type="scientific">Prorocentrum cordatum</name>
    <dbReference type="NCBI Taxonomy" id="2364126"/>
    <lineage>
        <taxon>Eukaryota</taxon>
        <taxon>Sar</taxon>
        <taxon>Alveolata</taxon>
        <taxon>Dinophyceae</taxon>
        <taxon>Prorocentrales</taxon>
        <taxon>Prorocentraceae</taxon>
        <taxon>Prorocentrum</taxon>
    </lineage>
</organism>
<keyword evidence="5" id="KW-1185">Reference proteome</keyword>
<feature type="non-terminal residue" evidence="4">
    <location>
        <position position="1"/>
    </location>
</feature>
<proteinExistence type="predicted"/>
<evidence type="ECO:0000313" key="5">
    <source>
        <dbReference type="Proteomes" id="UP001189429"/>
    </source>
</evidence>
<dbReference type="InterPro" id="IPR012337">
    <property type="entry name" value="RNaseH-like_sf"/>
</dbReference>
<dbReference type="InterPro" id="IPR036397">
    <property type="entry name" value="RNaseH_sf"/>
</dbReference>
<evidence type="ECO:0000259" key="3">
    <source>
        <dbReference type="SMART" id="SM00479"/>
    </source>
</evidence>
<name>A0ABN9XNN7_9DINO</name>
<evidence type="ECO:0000313" key="4">
    <source>
        <dbReference type="EMBL" id="CAK0901520.1"/>
    </source>
</evidence>
<dbReference type="EMBL" id="CAUYUJ010020945">
    <property type="protein sequence ID" value="CAK0901520.1"/>
    <property type="molecule type" value="Genomic_DNA"/>
</dbReference>
<gene>
    <name evidence="4" type="ORF">PCOR1329_LOCUS78443</name>
</gene>
<dbReference type="SMART" id="SM00479">
    <property type="entry name" value="EXOIII"/>
    <property type="match status" value="1"/>
</dbReference>
<feature type="coiled-coil region" evidence="1">
    <location>
        <begin position="17"/>
        <end position="54"/>
    </location>
</feature>
<dbReference type="Pfam" id="PF00929">
    <property type="entry name" value="RNase_T"/>
    <property type="match status" value="1"/>
</dbReference>
<dbReference type="InterPro" id="IPR013520">
    <property type="entry name" value="Ribonucl_H"/>
</dbReference>
<dbReference type="Gene3D" id="3.30.420.10">
    <property type="entry name" value="Ribonuclease H-like superfamily/Ribonuclease H"/>
    <property type="match status" value="1"/>
</dbReference>
<reference evidence="4" key="1">
    <citation type="submission" date="2023-10" db="EMBL/GenBank/DDBJ databases">
        <authorList>
            <person name="Chen Y."/>
            <person name="Shah S."/>
            <person name="Dougan E. K."/>
            <person name="Thang M."/>
            <person name="Chan C."/>
        </authorList>
    </citation>
    <scope>NUCLEOTIDE SEQUENCE [LARGE SCALE GENOMIC DNA]</scope>
</reference>
<evidence type="ECO:0000256" key="2">
    <source>
        <dbReference type="SAM" id="MobiDB-lite"/>
    </source>
</evidence>
<sequence length="543" mass="56852">QAGSDAELLAGELRAARELGLTGLEEAEERLRQLEEAAERAAAAAEAEARLQELLSGGEEPSQSSVRDAAASLAPTSALRALADATCEAMDARCEVAASAAEAAGAAGAAGAGGSRLQAALAEASSASARLAEALQCAGAQGGAAAEGVADSLREARAHGEATLAGAVADRALAEALAGPPWGQGADALLEATNEDLQALQDIAGFATSEGRARIAPALDAALEAGDCVVGLREAMQGSDRASLEDRVAQAERLGLLAGGCHRDLVEERLAELRGPAEAAAPGAAAPPPRQGGAVSGTSTDLSAERKWGEFVDDNSNLIFIDLELTSGFYEFDRRPKILEAAVLITDQDLQELGRGCWVVGGFTKEELMSLGEFHQAHFRDKLPGGPFPRLSGNHSGGNGLFADVLNSSTTLREVEEAALNLIRKHCPKGACPLVGYSVQCDREVLKAEMPQVYQHLSHRIVDVSSFFHMARHWVPERMRQWEGRVSRYNHRALNDVEDSVEALRFVRQHLFQKGARGRGFGGSHSAGAALGTPVRAEVAQGT</sequence>
<accession>A0ABN9XNN7</accession>
<protein>
    <recommendedName>
        <fullName evidence="3">Exonuclease domain-containing protein</fullName>
    </recommendedName>
</protein>
<comment type="caution">
    <text evidence="4">The sequence shown here is derived from an EMBL/GenBank/DDBJ whole genome shotgun (WGS) entry which is preliminary data.</text>
</comment>